<evidence type="ECO:0000313" key="2">
    <source>
        <dbReference type="EMBL" id="OOM82117.1"/>
    </source>
</evidence>
<accession>A0A1S8TWI3</accession>
<dbReference type="InterPro" id="IPR036397">
    <property type="entry name" value="RNaseH_sf"/>
</dbReference>
<dbReference type="InterPro" id="IPR038717">
    <property type="entry name" value="Tc1-like_DDE_dom"/>
</dbReference>
<sequence>MLTQYPKGKIVIILDNAKIHHAKLIQPFLKKMKNRLELMFLPPYSPDLNLIEGLWGWLKSSVVNNAFFKSLVGIRVAVQNFIETINKVPTRTIDRLCIKM</sequence>
<dbReference type="AlphaFoldDB" id="A0A1S8TWI3"/>
<dbReference type="Pfam" id="PF13358">
    <property type="entry name" value="DDE_3"/>
    <property type="match status" value="1"/>
</dbReference>
<name>A0A1S8TWI3_9CLOT</name>
<dbReference type="Gene3D" id="3.30.420.10">
    <property type="entry name" value="Ribonuclease H-like superfamily/Ribonuclease H"/>
    <property type="match status" value="1"/>
</dbReference>
<dbReference type="GO" id="GO:0003676">
    <property type="term" value="F:nucleic acid binding"/>
    <property type="evidence" value="ECO:0007669"/>
    <property type="project" value="InterPro"/>
</dbReference>
<proteinExistence type="predicted"/>
<evidence type="ECO:0000259" key="1">
    <source>
        <dbReference type="Pfam" id="PF13358"/>
    </source>
</evidence>
<dbReference type="PANTHER" id="PTHR46564:SF1">
    <property type="entry name" value="TRANSPOSASE"/>
    <property type="match status" value="1"/>
</dbReference>
<comment type="caution">
    <text evidence="2">The sequence shown here is derived from an EMBL/GenBank/DDBJ whole genome shotgun (WGS) entry which is preliminary data.</text>
</comment>
<feature type="domain" description="Tc1-like transposase DDE" evidence="1">
    <location>
        <begin position="4"/>
        <end position="71"/>
    </location>
</feature>
<keyword evidence="3" id="KW-1185">Reference proteome</keyword>
<dbReference type="EMBL" id="LZZM01000032">
    <property type="protein sequence ID" value="OOM82117.1"/>
    <property type="molecule type" value="Genomic_DNA"/>
</dbReference>
<evidence type="ECO:0000313" key="3">
    <source>
        <dbReference type="Proteomes" id="UP000190890"/>
    </source>
</evidence>
<organism evidence="2 3">
    <name type="scientific">Clostridium puniceum</name>
    <dbReference type="NCBI Taxonomy" id="29367"/>
    <lineage>
        <taxon>Bacteria</taxon>
        <taxon>Bacillati</taxon>
        <taxon>Bacillota</taxon>
        <taxon>Clostridia</taxon>
        <taxon>Eubacteriales</taxon>
        <taxon>Clostridiaceae</taxon>
        <taxon>Clostridium</taxon>
    </lineage>
</organism>
<protein>
    <recommendedName>
        <fullName evidence="1">Tc1-like transposase DDE domain-containing protein</fullName>
    </recommendedName>
</protein>
<dbReference type="STRING" id="29367.CLPUN_06130"/>
<dbReference type="PANTHER" id="PTHR46564">
    <property type="entry name" value="TRANSPOSASE"/>
    <property type="match status" value="1"/>
</dbReference>
<dbReference type="Proteomes" id="UP000190890">
    <property type="component" value="Unassembled WGS sequence"/>
</dbReference>
<gene>
    <name evidence="2" type="ORF">CLPUN_06130</name>
</gene>
<reference evidence="2 3" key="1">
    <citation type="submission" date="2016-05" db="EMBL/GenBank/DDBJ databases">
        <title>Microbial solvent formation.</title>
        <authorList>
            <person name="Poehlein A."/>
            <person name="Montoya Solano J.D."/>
            <person name="Flitsch S."/>
            <person name="Krabben P."/>
            <person name="Duerre P."/>
            <person name="Daniel R."/>
        </authorList>
    </citation>
    <scope>NUCLEOTIDE SEQUENCE [LARGE SCALE GENOMIC DNA]</scope>
    <source>
        <strain evidence="2 3">DSM 2619</strain>
    </source>
</reference>